<dbReference type="AlphaFoldDB" id="A0A512D624"/>
<name>A0A512D624_9MICO</name>
<organism evidence="1 2">
    <name type="scientific">Terrabacter aerolatus</name>
    <dbReference type="NCBI Taxonomy" id="422442"/>
    <lineage>
        <taxon>Bacteria</taxon>
        <taxon>Bacillati</taxon>
        <taxon>Actinomycetota</taxon>
        <taxon>Actinomycetes</taxon>
        <taxon>Micrococcales</taxon>
        <taxon>Intrasporangiaceae</taxon>
        <taxon>Terrabacter</taxon>
    </lineage>
</organism>
<proteinExistence type="predicted"/>
<dbReference type="OrthoDB" id="4871193at2"/>
<dbReference type="EMBL" id="BJYX01000030">
    <property type="protein sequence ID" value="GEO31918.1"/>
    <property type="molecule type" value="Genomic_DNA"/>
</dbReference>
<reference evidence="1 2" key="1">
    <citation type="submission" date="2019-07" db="EMBL/GenBank/DDBJ databases">
        <title>Whole genome shotgun sequence of Terrabacter aerolatus NBRC 106305.</title>
        <authorList>
            <person name="Hosoyama A."/>
            <person name="Uohara A."/>
            <person name="Ohji S."/>
            <person name="Ichikawa N."/>
        </authorList>
    </citation>
    <scope>NUCLEOTIDE SEQUENCE [LARGE SCALE GENOMIC DNA]</scope>
    <source>
        <strain evidence="1 2">NBRC 106305</strain>
    </source>
</reference>
<dbReference type="RefSeq" id="WP_147068295.1">
    <property type="nucleotide sequence ID" value="NZ_BJYX01000030.1"/>
</dbReference>
<dbReference type="Proteomes" id="UP000321534">
    <property type="component" value="Unassembled WGS sequence"/>
</dbReference>
<evidence type="ECO:0000313" key="1">
    <source>
        <dbReference type="EMBL" id="GEO31918.1"/>
    </source>
</evidence>
<keyword evidence="2" id="KW-1185">Reference proteome</keyword>
<evidence type="ECO:0000313" key="2">
    <source>
        <dbReference type="Proteomes" id="UP000321534"/>
    </source>
</evidence>
<comment type="caution">
    <text evidence="1">The sequence shown here is derived from an EMBL/GenBank/DDBJ whole genome shotgun (WGS) entry which is preliminary data.</text>
</comment>
<accession>A0A512D624</accession>
<protein>
    <submittedName>
        <fullName evidence="1">Uncharacterized protein</fullName>
    </submittedName>
</protein>
<gene>
    <name evidence="1" type="ORF">TAE01_37280</name>
</gene>
<sequence>MLRLKKPRQEPDVSEIHEDARHLALEAAGLVPSPVVDVMRRGIVLETGERAWREVGVELRHRVEGEWCAAMPATGLVTDRRVLLRTSAGNCISLWWGTLVRFEPALSRGYVIFDYGDGVPRLLSGGQVPVVAVAGVMALYGVAGLTEHPALERLRAGS</sequence>